<dbReference type="GO" id="GO:0005840">
    <property type="term" value="C:ribosome"/>
    <property type="evidence" value="ECO:0007669"/>
    <property type="project" value="UniProtKB-KW"/>
</dbReference>
<evidence type="ECO:0000256" key="3">
    <source>
        <dbReference type="ARBA" id="ARBA00023274"/>
    </source>
</evidence>
<name>A0A9Q1LMD2_9SOLA</name>
<comment type="similarity">
    <text evidence="1">Belongs to the universal ribosomal protein uL4 family.</text>
</comment>
<dbReference type="InterPro" id="IPR023574">
    <property type="entry name" value="Ribosomal_uL4_dom_sf"/>
</dbReference>
<evidence type="ECO:0000256" key="1">
    <source>
        <dbReference type="ARBA" id="ARBA00010528"/>
    </source>
</evidence>
<dbReference type="OrthoDB" id="10259785at2759"/>
<dbReference type="InterPro" id="IPR045240">
    <property type="entry name" value="Ribosomal_uL4_euk/arch"/>
</dbReference>
<reference evidence="7" key="1">
    <citation type="journal article" date="2023" name="Proc. Natl. Acad. Sci. U.S.A.">
        <title>Genomic and structural basis for evolution of tropane alkaloid biosynthesis.</title>
        <authorList>
            <person name="Wanga Y.-J."/>
            <person name="Taina T."/>
            <person name="Yua J.-Y."/>
            <person name="Lia J."/>
            <person name="Xua B."/>
            <person name="Chenc J."/>
            <person name="D'Auriad J.C."/>
            <person name="Huanga J.-P."/>
            <person name="Huanga S.-X."/>
        </authorList>
    </citation>
    <scope>NUCLEOTIDE SEQUENCE [LARGE SCALE GENOMIC DNA]</scope>
    <source>
        <strain evidence="7">cv. KIB-2019</strain>
    </source>
</reference>
<dbReference type="InterPro" id="IPR025755">
    <property type="entry name" value="Ribos_uL4_C_dom"/>
</dbReference>
<dbReference type="Proteomes" id="UP001152561">
    <property type="component" value="Unassembled WGS sequence"/>
</dbReference>
<evidence type="ECO:0000256" key="4">
    <source>
        <dbReference type="SAM" id="MobiDB-lite"/>
    </source>
</evidence>
<keyword evidence="3" id="KW-0687">Ribonucleoprotein</keyword>
<dbReference type="GO" id="GO:0003735">
    <property type="term" value="F:structural constituent of ribosome"/>
    <property type="evidence" value="ECO:0007669"/>
    <property type="project" value="InterPro"/>
</dbReference>
<dbReference type="GO" id="GO:0006412">
    <property type="term" value="P:translation"/>
    <property type="evidence" value="ECO:0007669"/>
    <property type="project" value="InterPro"/>
</dbReference>
<comment type="caution">
    <text evidence="6">The sequence shown here is derived from an EMBL/GenBank/DDBJ whole genome shotgun (WGS) entry which is preliminary data.</text>
</comment>
<dbReference type="Gene3D" id="3.40.1370.10">
    <property type="match status" value="1"/>
</dbReference>
<dbReference type="Pfam" id="PF00573">
    <property type="entry name" value="Ribosomal_L4"/>
    <property type="match status" value="1"/>
</dbReference>
<dbReference type="Pfam" id="PF14374">
    <property type="entry name" value="Ribos_L4_asso_C"/>
    <property type="match status" value="1"/>
</dbReference>
<dbReference type="EMBL" id="JAJAGQ010000017">
    <property type="protein sequence ID" value="KAJ8538319.1"/>
    <property type="molecule type" value="Genomic_DNA"/>
</dbReference>
<evidence type="ECO:0000313" key="6">
    <source>
        <dbReference type="EMBL" id="KAJ8538319.1"/>
    </source>
</evidence>
<dbReference type="AlphaFoldDB" id="A0A9Q1LMD2"/>
<evidence type="ECO:0000256" key="2">
    <source>
        <dbReference type="ARBA" id="ARBA00022980"/>
    </source>
</evidence>
<keyword evidence="2" id="KW-0689">Ribosomal protein</keyword>
<dbReference type="GO" id="GO:1990904">
    <property type="term" value="C:ribonucleoprotein complex"/>
    <property type="evidence" value="ECO:0007669"/>
    <property type="project" value="UniProtKB-KW"/>
</dbReference>
<sequence length="407" mass="45032">MATTAAAIPTTTIQTLENDMSTETTSLPLPAVMKAPIRPDVVTYVHSNISKNARQPYAVSKKAGHQTSAESWGTGRAVSRIPRVPGGGTHRAGQGAFGNMCRGGRMFAPTKIWRRWHRKIPVNQKRYAVVSAIAASSVPSLVMARGHRIESVPELPLVVSDSIEGIEKTSNAIKALKQIGAYGDAEKAKDSHAIRPGKGKMRNRRYISRKGPLIVYGTEGAKLVKSFRNIPGVEICHVDRLNLLKLAPGGHLGRFIIWTKSAYEKLDDIYGSFDKPSLKKKGYLLPRPKMVNADLARIINSDEVQSVVRPIKKDVNKRATLKKNPLKNLNVLLKLNPYAKTARRMSLLAEAQHVKAKKEKLDKKRHTITKEEASAIRGASHSWYKTMISDSDYAEFDVFSKWLGVSQ</sequence>
<gene>
    <name evidence="6" type="ORF">K7X08_014859</name>
</gene>
<dbReference type="InterPro" id="IPR013000">
    <property type="entry name" value="Ribosomal_uL4_euk/arc_CS"/>
</dbReference>
<feature type="region of interest" description="Disordered" evidence="4">
    <location>
        <begin position="57"/>
        <end position="97"/>
    </location>
</feature>
<keyword evidence="7" id="KW-1185">Reference proteome</keyword>
<evidence type="ECO:0000313" key="7">
    <source>
        <dbReference type="Proteomes" id="UP001152561"/>
    </source>
</evidence>
<evidence type="ECO:0000259" key="5">
    <source>
        <dbReference type="Pfam" id="PF14374"/>
    </source>
</evidence>
<dbReference type="InterPro" id="IPR002136">
    <property type="entry name" value="Ribosomal_uL4"/>
</dbReference>
<dbReference type="SUPFAM" id="SSF52166">
    <property type="entry name" value="Ribosomal protein L4"/>
    <property type="match status" value="1"/>
</dbReference>
<dbReference type="PANTHER" id="PTHR19431">
    <property type="entry name" value="60S RIBOSOMAL PROTEIN L4"/>
    <property type="match status" value="1"/>
</dbReference>
<dbReference type="PROSITE" id="PS00939">
    <property type="entry name" value="RIBOSOMAL_L1E"/>
    <property type="match status" value="1"/>
</dbReference>
<protein>
    <recommendedName>
        <fullName evidence="5">Large ribosomal subunit protein uL4 C-terminal domain-containing protein</fullName>
    </recommendedName>
</protein>
<accession>A0A9Q1LMD2</accession>
<organism evidence="6 7">
    <name type="scientific">Anisodus acutangulus</name>
    <dbReference type="NCBI Taxonomy" id="402998"/>
    <lineage>
        <taxon>Eukaryota</taxon>
        <taxon>Viridiplantae</taxon>
        <taxon>Streptophyta</taxon>
        <taxon>Embryophyta</taxon>
        <taxon>Tracheophyta</taxon>
        <taxon>Spermatophyta</taxon>
        <taxon>Magnoliopsida</taxon>
        <taxon>eudicotyledons</taxon>
        <taxon>Gunneridae</taxon>
        <taxon>Pentapetalae</taxon>
        <taxon>asterids</taxon>
        <taxon>lamiids</taxon>
        <taxon>Solanales</taxon>
        <taxon>Solanaceae</taxon>
        <taxon>Solanoideae</taxon>
        <taxon>Hyoscyameae</taxon>
        <taxon>Anisodus</taxon>
    </lineage>
</organism>
<dbReference type="FunFam" id="3.40.1370.10:FF:000002">
    <property type="entry name" value="60S ribosomal protein L4"/>
    <property type="match status" value="1"/>
</dbReference>
<proteinExistence type="inferred from homology"/>
<feature type="domain" description="Large ribosomal subunit protein uL4 C-terminal" evidence="5">
    <location>
        <begin position="281"/>
        <end position="353"/>
    </location>
</feature>